<keyword evidence="3" id="KW-1185">Reference proteome</keyword>
<comment type="caution">
    <text evidence="2">The sequence shown here is derived from an EMBL/GenBank/DDBJ whole genome shotgun (WGS) entry which is preliminary data.</text>
</comment>
<reference evidence="2 3" key="1">
    <citation type="journal article" date="2021" name="Plant Biotechnol. J.">
        <title>Multi-omics assisted identification of the key and species-specific regulatory components of drought-tolerant mechanisms in Gossypium stocksii.</title>
        <authorList>
            <person name="Yu D."/>
            <person name="Ke L."/>
            <person name="Zhang D."/>
            <person name="Wu Y."/>
            <person name="Sun Y."/>
            <person name="Mei J."/>
            <person name="Sun J."/>
            <person name="Sun Y."/>
        </authorList>
    </citation>
    <scope>NUCLEOTIDE SEQUENCE [LARGE SCALE GENOMIC DNA]</scope>
    <source>
        <strain evidence="3">cv. E1</strain>
        <tissue evidence="2">Leaf</tissue>
    </source>
</reference>
<dbReference type="EMBL" id="JAIQCV010000008">
    <property type="protein sequence ID" value="KAH1073278.1"/>
    <property type="molecule type" value="Genomic_DNA"/>
</dbReference>
<sequence>MDEKSVFNERSKAQEENHQAEFERLRQSHNKSFMKYQDDTQKNLIEALSERKSNLILHAQVVIGHFDLSKGEEWEAFQRKWKQSVVFSNSTTTVATDNEGNLANAKHNPEGCPQSDEVPVGLVDQPTEWDN</sequence>
<name>A0A9D3ZYF3_9ROSI</name>
<evidence type="ECO:0000313" key="3">
    <source>
        <dbReference type="Proteomes" id="UP000828251"/>
    </source>
</evidence>
<evidence type="ECO:0000256" key="1">
    <source>
        <dbReference type="SAM" id="MobiDB-lite"/>
    </source>
</evidence>
<gene>
    <name evidence="2" type="ORF">J1N35_025606</name>
</gene>
<organism evidence="2 3">
    <name type="scientific">Gossypium stocksii</name>
    <dbReference type="NCBI Taxonomy" id="47602"/>
    <lineage>
        <taxon>Eukaryota</taxon>
        <taxon>Viridiplantae</taxon>
        <taxon>Streptophyta</taxon>
        <taxon>Embryophyta</taxon>
        <taxon>Tracheophyta</taxon>
        <taxon>Spermatophyta</taxon>
        <taxon>Magnoliopsida</taxon>
        <taxon>eudicotyledons</taxon>
        <taxon>Gunneridae</taxon>
        <taxon>Pentapetalae</taxon>
        <taxon>rosids</taxon>
        <taxon>malvids</taxon>
        <taxon>Malvales</taxon>
        <taxon>Malvaceae</taxon>
        <taxon>Malvoideae</taxon>
        <taxon>Gossypium</taxon>
    </lineage>
</organism>
<feature type="region of interest" description="Disordered" evidence="1">
    <location>
        <begin position="1"/>
        <end position="22"/>
    </location>
</feature>
<dbReference type="AlphaFoldDB" id="A0A9D3ZYF3"/>
<accession>A0A9D3ZYF3</accession>
<evidence type="ECO:0000313" key="2">
    <source>
        <dbReference type="EMBL" id="KAH1073278.1"/>
    </source>
</evidence>
<feature type="region of interest" description="Disordered" evidence="1">
    <location>
        <begin position="108"/>
        <end position="131"/>
    </location>
</feature>
<proteinExistence type="predicted"/>
<protein>
    <submittedName>
        <fullName evidence="2">Uncharacterized protein</fullName>
    </submittedName>
</protein>
<dbReference type="Proteomes" id="UP000828251">
    <property type="component" value="Unassembled WGS sequence"/>
</dbReference>